<evidence type="ECO:0000256" key="11">
    <source>
        <dbReference type="SAM" id="Phobius"/>
    </source>
</evidence>
<reference evidence="12" key="1">
    <citation type="submission" date="2023-06" db="EMBL/GenBank/DDBJ databases">
        <authorList>
            <consortium name="Lawrence Berkeley National Laboratory"/>
            <person name="Ahrendt S."/>
            <person name="Sahu N."/>
            <person name="Indic B."/>
            <person name="Wong-Bajracharya J."/>
            <person name="Merenyi Z."/>
            <person name="Ke H.-M."/>
            <person name="Monk M."/>
            <person name="Kocsube S."/>
            <person name="Drula E."/>
            <person name="Lipzen A."/>
            <person name="Balint B."/>
            <person name="Henrissat B."/>
            <person name="Andreopoulos B."/>
            <person name="Martin F.M."/>
            <person name="Harder C.B."/>
            <person name="Rigling D."/>
            <person name="Ford K.L."/>
            <person name="Foster G.D."/>
            <person name="Pangilinan J."/>
            <person name="Papanicolaou A."/>
            <person name="Barry K."/>
            <person name="LaButti K."/>
            <person name="Viragh M."/>
            <person name="Koriabine M."/>
            <person name="Yan M."/>
            <person name="Riley R."/>
            <person name="Champramary S."/>
            <person name="Plett K.L."/>
            <person name="Tsai I.J."/>
            <person name="Slot J."/>
            <person name="Sipos G."/>
            <person name="Plett J."/>
            <person name="Nagy L.G."/>
            <person name="Grigoriev I.V."/>
        </authorList>
    </citation>
    <scope>NUCLEOTIDE SEQUENCE</scope>
    <source>
        <strain evidence="12">CCBAS 213</strain>
    </source>
</reference>
<feature type="compositionally biased region" description="Pro residues" evidence="10">
    <location>
        <begin position="339"/>
        <end position="351"/>
    </location>
</feature>
<feature type="transmembrane region" description="Helical" evidence="11">
    <location>
        <begin position="272"/>
        <end position="291"/>
    </location>
</feature>
<feature type="transmembrane region" description="Helical" evidence="11">
    <location>
        <begin position="6"/>
        <end position="26"/>
    </location>
</feature>
<dbReference type="RefSeq" id="XP_060321954.1">
    <property type="nucleotide sequence ID" value="XM_060468951.1"/>
</dbReference>
<evidence type="ECO:0000256" key="9">
    <source>
        <dbReference type="ARBA" id="ARBA00023224"/>
    </source>
</evidence>
<keyword evidence="9" id="KW-0807">Transducer</keyword>
<accession>A0AA39J4V9</accession>
<feature type="compositionally biased region" description="Polar residues" evidence="10">
    <location>
        <begin position="413"/>
        <end position="422"/>
    </location>
</feature>
<evidence type="ECO:0000256" key="8">
    <source>
        <dbReference type="ARBA" id="ARBA00023170"/>
    </source>
</evidence>
<comment type="subcellular location">
    <subcellularLocation>
        <location evidence="1">Membrane</location>
        <topology evidence="1">Multi-pass membrane protein</topology>
    </subcellularLocation>
</comment>
<protein>
    <submittedName>
        <fullName evidence="12">Pheromone A receptor-domain-containing protein</fullName>
    </submittedName>
</protein>
<feature type="transmembrane region" description="Helical" evidence="11">
    <location>
        <begin position="111"/>
        <end position="134"/>
    </location>
</feature>
<comment type="caution">
    <text evidence="12">The sequence shown here is derived from an EMBL/GenBank/DDBJ whole genome shotgun (WGS) entry which is preliminary data.</text>
</comment>
<dbReference type="EMBL" id="JAUEPS010000152">
    <property type="protein sequence ID" value="KAK0435342.1"/>
    <property type="molecule type" value="Genomic_DNA"/>
</dbReference>
<evidence type="ECO:0000256" key="4">
    <source>
        <dbReference type="ARBA" id="ARBA00022692"/>
    </source>
</evidence>
<dbReference type="InterPro" id="IPR001499">
    <property type="entry name" value="GPCR_STE3"/>
</dbReference>
<dbReference type="CDD" id="cd14966">
    <property type="entry name" value="7tmD_STE3"/>
    <property type="match status" value="1"/>
</dbReference>
<feature type="transmembrane region" description="Helical" evidence="11">
    <location>
        <begin position="163"/>
        <end position="184"/>
    </location>
</feature>
<dbReference type="PANTHER" id="PTHR28097">
    <property type="entry name" value="PHEROMONE A FACTOR RECEPTOR"/>
    <property type="match status" value="1"/>
</dbReference>
<evidence type="ECO:0000256" key="10">
    <source>
        <dbReference type="SAM" id="MobiDB-lite"/>
    </source>
</evidence>
<gene>
    <name evidence="12" type="ORF">EV420DRAFT_1343569</name>
</gene>
<keyword evidence="4 11" id="KW-0812">Transmembrane</keyword>
<dbReference type="InterPro" id="IPR000481">
    <property type="entry name" value="GPCR_Pheromne_B_alpha_rcpt"/>
</dbReference>
<keyword evidence="8 12" id="KW-0675">Receptor</keyword>
<dbReference type="PANTHER" id="PTHR28097:SF1">
    <property type="entry name" value="PHEROMONE A FACTOR RECEPTOR"/>
    <property type="match status" value="1"/>
</dbReference>
<dbReference type="Proteomes" id="UP001175211">
    <property type="component" value="Unassembled WGS sequence"/>
</dbReference>
<evidence type="ECO:0000313" key="13">
    <source>
        <dbReference type="Proteomes" id="UP001175211"/>
    </source>
</evidence>
<keyword evidence="13" id="KW-1185">Reference proteome</keyword>
<evidence type="ECO:0000256" key="7">
    <source>
        <dbReference type="ARBA" id="ARBA00023136"/>
    </source>
</evidence>
<feature type="region of interest" description="Disordered" evidence="10">
    <location>
        <begin position="413"/>
        <end position="433"/>
    </location>
</feature>
<evidence type="ECO:0000256" key="3">
    <source>
        <dbReference type="ARBA" id="ARBA00022507"/>
    </source>
</evidence>
<evidence type="ECO:0000313" key="12">
    <source>
        <dbReference type="EMBL" id="KAK0435342.1"/>
    </source>
</evidence>
<keyword evidence="3" id="KW-0589">Pheromone response</keyword>
<dbReference type="GO" id="GO:0004934">
    <property type="term" value="F:mating-type alpha-factor pheromone receptor activity"/>
    <property type="evidence" value="ECO:0007669"/>
    <property type="project" value="InterPro"/>
</dbReference>
<comment type="similarity">
    <text evidence="2">Belongs to the G-protein coupled receptor 4 family.</text>
</comment>
<evidence type="ECO:0000256" key="6">
    <source>
        <dbReference type="ARBA" id="ARBA00023040"/>
    </source>
</evidence>
<dbReference type="AlphaFoldDB" id="A0AA39J4V9"/>
<evidence type="ECO:0000256" key="5">
    <source>
        <dbReference type="ARBA" id="ARBA00022989"/>
    </source>
</evidence>
<dbReference type="PRINTS" id="PR00901">
    <property type="entry name" value="PHEROMONEBAR"/>
</dbReference>
<feature type="region of interest" description="Disordered" evidence="10">
    <location>
        <begin position="330"/>
        <end position="358"/>
    </location>
</feature>
<dbReference type="Pfam" id="PF02076">
    <property type="entry name" value="STE3"/>
    <property type="match status" value="1"/>
</dbReference>
<keyword evidence="6" id="KW-0297">G-protein coupled receptor</keyword>
<sequence length="433" mass="47985">MSDPTYPLFTVFAFFGFILPLIPLPWHLLAYNSGTCYFIMWSSIASLNQFVNSIVWKGNVTNWAPIWCDISIRIMIGASVGIPASSLCINRRLYHIASVRAVSVTRAEKRRAILIDTLICVLFPVLFIALQYVIQGHRFNLYEDVGCYPALYNTALAYVLNSMWPVILGLISATYCILTLRAFNRRRVEFSQFLSTNKSLTLGRYFRLMALATTEICCTTPLGIAMIIISATATPVGPWRSWADTHYNFGAVRQIPALFWRASPLVVAGIEATRWVTVLASWVFFAFFGFASEARKHYAKTFWAVVGLFGVEKPQPQIKNKMMPMSINVHTKSSQSGKPRPPTPSSPPPYSPGSTLDTKVPEYDDLELDMKKMPPSPSGKSICGSMTAGGTSICNLSTVGSTASLVGEVSSTVGETNSLHSYTSERHPRFHAI</sequence>
<keyword evidence="5 11" id="KW-1133">Transmembrane helix</keyword>
<evidence type="ECO:0000256" key="2">
    <source>
        <dbReference type="ARBA" id="ARBA00011085"/>
    </source>
</evidence>
<dbReference type="PRINTS" id="PR00899">
    <property type="entry name" value="GPCRSTE3"/>
</dbReference>
<evidence type="ECO:0000256" key="1">
    <source>
        <dbReference type="ARBA" id="ARBA00004141"/>
    </source>
</evidence>
<name>A0AA39J4V9_ARMTA</name>
<proteinExistence type="inferred from homology"/>
<dbReference type="GO" id="GO:0000750">
    <property type="term" value="P:pheromone-dependent signal transduction involved in conjugation with cellular fusion"/>
    <property type="evidence" value="ECO:0007669"/>
    <property type="project" value="TreeGrafter"/>
</dbReference>
<keyword evidence="7 11" id="KW-0472">Membrane</keyword>
<feature type="transmembrane region" description="Helical" evidence="11">
    <location>
        <begin position="205"/>
        <end position="229"/>
    </location>
</feature>
<dbReference type="GeneID" id="85352499"/>
<organism evidence="12 13">
    <name type="scientific">Armillaria tabescens</name>
    <name type="common">Ringless honey mushroom</name>
    <name type="synonym">Agaricus tabescens</name>
    <dbReference type="NCBI Taxonomy" id="1929756"/>
    <lineage>
        <taxon>Eukaryota</taxon>
        <taxon>Fungi</taxon>
        <taxon>Dikarya</taxon>
        <taxon>Basidiomycota</taxon>
        <taxon>Agaricomycotina</taxon>
        <taxon>Agaricomycetes</taxon>
        <taxon>Agaricomycetidae</taxon>
        <taxon>Agaricales</taxon>
        <taxon>Marasmiineae</taxon>
        <taxon>Physalacriaceae</taxon>
        <taxon>Desarmillaria</taxon>
    </lineage>
</organism>
<dbReference type="GO" id="GO:0005886">
    <property type="term" value="C:plasma membrane"/>
    <property type="evidence" value="ECO:0007669"/>
    <property type="project" value="TreeGrafter"/>
</dbReference>